<dbReference type="InterPro" id="IPR029063">
    <property type="entry name" value="SAM-dependent_MTases_sf"/>
</dbReference>
<dbReference type="PANTHER" id="PTHR43317:SF1">
    <property type="entry name" value="THERMOSPERMINE SYNTHASE ACAULIS5"/>
    <property type="match status" value="1"/>
</dbReference>
<protein>
    <recommendedName>
        <fullName evidence="4">Spermidine synthase</fullName>
    </recommendedName>
</protein>
<dbReference type="EMBL" id="JAVDUI010000001">
    <property type="protein sequence ID" value="MDR6892845.1"/>
    <property type="molecule type" value="Genomic_DNA"/>
</dbReference>
<name>A0AAE3YGL8_9MICC</name>
<keyword evidence="3" id="KW-1185">Reference proteome</keyword>
<dbReference type="GO" id="GO:0006596">
    <property type="term" value="P:polyamine biosynthetic process"/>
    <property type="evidence" value="ECO:0007669"/>
    <property type="project" value="UniProtKB-KW"/>
</dbReference>
<organism evidence="2 3">
    <name type="scientific">Falsarthrobacter nasiphocae</name>
    <dbReference type="NCBI Taxonomy" id="189863"/>
    <lineage>
        <taxon>Bacteria</taxon>
        <taxon>Bacillati</taxon>
        <taxon>Actinomycetota</taxon>
        <taxon>Actinomycetes</taxon>
        <taxon>Micrococcales</taxon>
        <taxon>Micrococcaceae</taxon>
        <taxon>Falsarthrobacter</taxon>
    </lineage>
</organism>
<gene>
    <name evidence="2" type="ORF">J2S35_001785</name>
</gene>
<comment type="caution">
    <text evidence="2">The sequence shown here is derived from an EMBL/GenBank/DDBJ whole genome shotgun (WGS) entry which is preliminary data.</text>
</comment>
<evidence type="ECO:0000313" key="3">
    <source>
        <dbReference type="Proteomes" id="UP001247307"/>
    </source>
</evidence>
<accession>A0AAE3YGL8</accession>
<dbReference type="Proteomes" id="UP001247307">
    <property type="component" value="Unassembled WGS sequence"/>
</dbReference>
<dbReference type="RefSeq" id="WP_309852506.1">
    <property type="nucleotide sequence ID" value="NZ_BAAAIU010000004.1"/>
</dbReference>
<dbReference type="NCBIfam" id="NF037959">
    <property type="entry name" value="MFS_SpdSyn"/>
    <property type="match status" value="1"/>
</dbReference>
<evidence type="ECO:0000256" key="1">
    <source>
        <dbReference type="ARBA" id="ARBA00023115"/>
    </source>
</evidence>
<dbReference type="Gene3D" id="3.40.50.150">
    <property type="entry name" value="Vaccinia Virus protein VP39"/>
    <property type="match status" value="1"/>
</dbReference>
<sequence length="263" mass="28303">MSRARSIRLSLTDAHAEIVEDTLVEGAEILVIGGREQSHVDVADPSHIFYAYLDRLRNGVEEFFPAAEPLRIAHVGAGALTLARALEATRPGSEHVAVDVEPRLVPFVLEHLPFAGRLSVIAEDGLAWAEAAASRGERADLVVVDIFTGQDSPAHLARAEYYSLLRRLLDDRHGGLVAVNLGDDPPLDFTRAQLGHLREAFGDESAVVLATETEMLSRRVPGNSIALASPAGFPPDFEARWAARGPHPGIAARGLALDEAFGF</sequence>
<proteinExistence type="predicted"/>
<reference evidence="2" key="1">
    <citation type="submission" date="2023-07" db="EMBL/GenBank/DDBJ databases">
        <title>Sequencing the genomes of 1000 actinobacteria strains.</title>
        <authorList>
            <person name="Klenk H.-P."/>
        </authorList>
    </citation>
    <scope>NUCLEOTIDE SEQUENCE</scope>
    <source>
        <strain evidence="2">DSM 13988</strain>
    </source>
</reference>
<dbReference type="PANTHER" id="PTHR43317">
    <property type="entry name" value="THERMOSPERMINE SYNTHASE ACAULIS5"/>
    <property type="match status" value="1"/>
</dbReference>
<keyword evidence="1" id="KW-0620">Polyamine biosynthesis</keyword>
<dbReference type="SUPFAM" id="SSF53335">
    <property type="entry name" value="S-adenosyl-L-methionine-dependent methyltransferases"/>
    <property type="match status" value="1"/>
</dbReference>
<evidence type="ECO:0000313" key="2">
    <source>
        <dbReference type="EMBL" id="MDR6892845.1"/>
    </source>
</evidence>
<evidence type="ECO:0008006" key="4">
    <source>
        <dbReference type="Google" id="ProtNLM"/>
    </source>
</evidence>
<dbReference type="AlphaFoldDB" id="A0AAE3YGL8"/>